<keyword evidence="1" id="KW-1133">Transmembrane helix</keyword>
<keyword evidence="1" id="KW-0472">Membrane</keyword>
<proteinExistence type="predicted"/>
<keyword evidence="3" id="KW-1185">Reference proteome</keyword>
<evidence type="ECO:0000313" key="3">
    <source>
        <dbReference type="Proteomes" id="UP000032142"/>
    </source>
</evidence>
<gene>
    <name evidence="2" type="ORF">F383_02546</name>
</gene>
<feature type="transmembrane region" description="Helical" evidence="1">
    <location>
        <begin position="12"/>
        <end position="32"/>
    </location>
</feature>
<protein>
    <submittedName>
        <fullName evidence="2">Uncharacterized protein</fullName>
    </submittedName>
</protein>
<dbReference type="EMBL" id="KN400039">
    <property type="protein sequence ID" value="KHG13662.1"/>
    <property type="molecule type" value="Genomic_DNA"/>
</dbReference>
<accession>A0A0B0NLX0</accession>
<dbReference type="AlphaFoldDB" id="A0A0B0NLX0"/>
<keyword evidence="1" id="KW-0812">Transmembrane</keyword>
<evidence type="ECO:0000313" key="2">
    <source>
        <dbReference type="EMBL" id="KHG13662.1"/>
    </source>
</evidence>
<evidence type="ECO:0000256" key="1">
    <source>
        <dbReference type="SAM" id="Phobius"/>
    </source>
</evidence>
<dbReference type="Proteomes" id="UP000032142">
    <property type="component" value="Unassembled WGS sequence"/>
</dbReference>
<reference evidence="3" key="1">
    <citation type="submission" date="2014-09" db="EMBL/GenBank/DDBJ databases">
        <authorList>
            <person name="Mudge J."/>
            <person name="Ramaraj T."/>
            <person name="Lindquist I.E."/>
            <person name="Bharti A.K."/>
            <person name="Sundararajan A."/>
            <person name="Cameron C.T."/>
            <person name="Woodward J.E."/>
            <person name="May G.D."/>
            <person name="Brubaker C."/>
            <person name="Broadhvest J."/>
            <person name="Wilkins T.A."/>
        </authorList>
    </citation>
    <scope>NUCLEOTIDE SEQUENCE</scope>
    <source>
        <strain evidence="3">cv. AKA8401</strain>
    </source>
</reference>
<sequence>MLTSIQFNQTNLCYHIHIFFKIIISYITYTSIYNFTLAKYTQSYIHIFKNHFKNIHIIYSKRPNTLSIFTYILYSHHK</sequence>
<name>A0A0B0NLX0_GOSAR</name>
<organism evidence="2 3">
    <name type="scientific">Gossypium arboreum</name>
    <name type="common">Tree cotton</name>
    <name type="synonym">Gossypium nanking</name>
    <dbReference type="NCBI Taxonomy" id="29729"/>
    <lineage>
        <taxon>Eukaryota</taxon>
        <taxon>Viridiplantae</taxon>
        <taxon>Streptophyta</taxon>
        <taxon>Embryophyta</taxon>
        <taxon>Tracheophyta</taxon>
        <taxon>Spermatophyta</taxon>
        <taxon>Magnoliopsida</taxon>
        <taxon>eudicotyledons</taxon>
        <taxon>Gunneridae</taxon>
        <taxon>Pentapetalae</taxon>
        <taxon>rosids</taxon>
        <taxon>malvids</taxon>
        <taxon>Malvales</taxon>
        <taxon>Malvaceae</taxon>
        <taxon>Malvoideae</taxon>
        <taxon>Gossypium</taxon>
    </lineage>
</organism>